<proteinExistence type="predicted"/>
<reference evidence="3" key="1">
    <citation type="submission" date="2021-11" db="EMBL/GenBank/DDBJ databases">
        <authorList>
            <consortium name="Genoscope - CEA"/>
            <person name="William W."/>
        </authorList>
    </citation>
    <scope>NUCLEOTIDE SEQUENCE</scope>
</reference>
<accession>A0A8J2STM5</accession>
<evidence type="ECO:0000256" key="2">
    <source>
        <dbReference type="SAM" id="Phobius"/>
    </source>
</evidence>
<keyword evidence="2" id="KW-0472">Membrane</keyword>
<dbReference type="OrthoDB" id="10641080at2759"/>
<dbReference type="Proteomes" id="UP000789595">
    <property type="component" value="Unassembled WGS sequence"/>
</dbReference>
<evidence type="ECO:0000313" key="3">
    <source>
        <dbReference type="EMBL" id="CAH0376730.1"/>
    </source>
</evidence>
<feature type="region of interest" description="Disordered" evidence="1">
    <location>
        <begin position="18"/>
        <end position="40"/>
    </location>
</feature>
<sequence length="250" mass="26153">MYPAFRLRACSSAAGDIPDPRLYATPQPPQRVSKHGSRGRRGATFGVYAKLEDSQSAPYAAFEPDAPPSTTLPSRNYDDNFYSQPSPGLRMDAVTGGLDVPALAKGLNLLVSILCVACAIAFMSEEGSYLSVIIGLETAFFAAALACVELQLDPPLSILRSVVPFVTTLRGEAFVAVLGVLFLFAMGTFGVVMAIILLCTLALNGYVAVTSPESMQRDGGGDAGPQFAAAGYDVDDAAFSPAAQPSTADL</sequence>
<keyword evidence="2" id="KW-1133">Transmembrane helix</keyword>
<evidence type="ECO:0000313" key="4">
    <source>
        <dbReference type="Proteomes" id="UP000789595"/>
    </source>
</evidence>
<dbReference type="EMBL" id="CAKKNE010000005">
    <property type="protein sequence ID" value="CAH0376730.1"/>
    <property type="molecule type" value="Genomic_DNA"/>
</dbReference>
<feature type="transmembrane region" description="Helical" evidence="2">
    <location>
        <begin position="106"/>
        <end position="123"/>
    </location>
</feature>
<protein>
    <submittedName>
        <fullName evidence="3">Uncharacterized protein</fullName>
    </submittedName>
</protein>
<evidence type="ECO:0000256" key="1">
    <source>
        <dbReference type="SAM" id="MobiDB-lite"/>
    </source>
</evidence>
<comment type="caution">
    <text evidence="3">The sequence shown here is derived from an EMBL/GenBank/DDBJ whole genome shotgun (WGS) entry which is preliminary data.</text>
</comment>
<name>A0A8J2STM5_9STRA</name>
<dbReference type="AlphaFoldDB" id="A0A8J2STM5"/>
<keyword evidence="2" id="KW-0812">Transmembrane</keyword>
<keyword evidence="4" id="KW-1185">Reference proteome</keyword>
<gene>
    <name evidence="3" type="ORF">PECAL_5P13370</name>
</gene>
<feature type="transmembrane region" description="Helical" evidence="2">
    <location>
        <begin position="162"/>
        <end position="185"/>
    </location>
</feature>
<organism evidence="3 4">
    <name type="scientific">Pelagomonas calceolata</name>
    <dbReference type="NCBI Taxonomy" id="35677"/>
    <lineage>
        <taxon>Eukaryota</taxon>
        <taxon>Sar</taxon>
        <taxon>Stramenopiles</taxon>
        <taxon>Ochrophyta</taxon>
        <taxon>Pelagophyceae</taxon>
        <taxon>Pelagomonadales</taxon>
        <taxon>Pelagomonadaceae</taxon>
        <taxon>Pelagomonas</taxon>
    </lineage>
</organism>
<feature type="transmembrane region" description="Helical" evidence="2">
    <location>
        <begin position="129"/>
        <end position="150"/>
    </location>
</feature>